<evidence type="ECO:0000313" key="6">
    <source>
        <dbReference type="EMBL" id="VAW35827.1"/>
    </source>
</evidence>
<keyword evidence="2" id="KW-0547">Nucleotide-binding</keyword>
<dbReference type="Gene3D" id="3.40.50.300">
    <property type="entry name" value="P-loop containing nucleotide triphosphate hydrolases"/>
    <property type="match status" value="1"/>
</dbReference>
<dbReference type="GO" id="GO:0005524">
    <property type="term" value="F:ATP binding"/>
    <property type="evidence" value="ECO:0007669"/>
    <property type="project" value="UniProtKB-KW"/>
</dbReference>
<sequence>MNLYDLDNISFAHGAKTVLHDLSCRLTPGLFYGLIGANGSGKTTLIDLLLGTITGSGRLRFKGRPLEGYNRRELARELALVPQEFKINFDFTVQDIVMMGRHPHIPRFTSPGVRDWEIVTEVMADLDISNFKERFLPHLSGGEKQLVMVARALAQDTPTLLLDEATSNLDIHHTIKIMRTIRQRMKQRGGTVIAAIHDLNLAAAYCDIIILLHEGRILKIGSVAETLTPELLEQMFHIDSHPYMDDFSGVRQVAFKYF</sequence>
<evidence type="ECO:0000256" key="4">
    <source>
        <dbReference type="ARBA" id="ARBA00022967"/>
    </source>
</evidence>
<keyword evidence="1" id="KW-0813">Transport</keyword>
<organism evidence="6">
    <name type="scientific">hydrothermal vent metagenome</name>
    <dbReference type="NCBI Taxonomy" id="652676"/>
    <lineage>
        <taxon>unclassified sequences</taxon>
        <taxon>metagenomes</taxon>
        <taxon>ecological metagenomes</taxon>
    </lineage>
</organism>
<evidence type="ECO:0000256" key="1">
    <source>
        <dbReference type="ARBA" id="ARBA00022448"/>
    </source>
</evidence>
<dbReference type="InterPro" id="IPR017871">
    <property type="entry name" value="ABC_transporter-like_CS"/>
</dbReference>
<dbReference type="PANTHER" id="PTHR42794:SF1">
    <property type="entry name" value="HEMIN IMPORT ATP-BINDING PROTEIN HMUV"/>
    <property type="match status" value="1"/>
</dbReference>
<evidence type="ECO:0000259" key="5">
    <source>
        <dbReference type="PROSITE" id="PS50893"/>
    </source>
</evidence>
<dbReference type="CDD" id="cd03214">
    <property type="entry name" value="ABC_Iron-Siderophores_B12_Hemin"/>
    <property type="match status" value="1"/>
</dbReference>
<dbReference type="SMART" id="SM00382">
    <property type="entry name" value="AAA"/>
    <property type="match status" value="1"/>
</dbReference>
<evidence type="ECO:0000256" key="3">
    <source>
        <dbReference type="ARBA" id="ARBA00022840"/>
    </source>
</evidence>
<dbReference type="Pfam" id="PF00005">
    <property type="entry name" value="ABC_tran"/>
    <property type="match status" value="1"/>
</dbReference>
<dbReference type="PROSITE" id="PS50893">
    <property type="entry name" value="ABC_TRANSPORTER_2"/>
    <property type="match status" value="1"/>
</dbReference>
<protein>
    <recommendedName>
        <fullName evidence="5">ABC transporter domain-containing protein</fullName>
    </recommendedName>
</protein>
<dbReference type="GO" id="GO:0016887">
    <property type="term" value="F:ATP hydrolysis activity"/>
    <property type="evidence" value="ECO:0007669"/>
    <property type="project" value="InterPro"/>
</dbReference>
<keyword evidence="3" id="KW-0067">ATP-binding</keyword>
<dbReference type="EMBL" id="UOEX01000141">
    <property type="protein sequence ID" value="VAW35827.1"/>
    <property type="molecule type" value="Genomic_DNA"/>
</dbReference>
<gene>
    <name evidence="6" type="ORF">MNBD_DELTA03-1845</name>
</gene>
<evidence type="ECO:0000256" key="2">
    <source>
        <dbReference type="ARBA" id="ARBA00022741"/>
    </source>
</evidence>
<dbReference type="InterPro" id="IPR027417">
    <property type="entry name" value="P-loop_NTPase"/>
</dbReference>
<dbReference type="PANTHER" id="PTHR42794">
    <property type="entry name" value="HEMIN IMPORT ATP-BINDING PROTEIN HMUV"/>
    <property type="match status" value="1"/>
</dbReference>
<proteinExistence type="predicted"/>
<feature type="domain" description="ABC transporter" evidence="5">
    <location>
        <begin position="4"/>
        <end position="239"/>
    </location>
</feature>
<dbReference type="InterPro" id="IPR003593">
    <property type="entry name" value="AAA+_ATPase"/>
</dbReference>
<dbReference type="PROSITE" id="PS00211">
    <property type="entry name" value="ABC_TRANSPORTER_1"/>
    <property type="match status" value="1"/>
</dbReference>
<dbReference type="FunFam" id="3.40.50.300:FF:000134">
    <property type="entry name" value="Iron-enterobactin ABC transporter ATP-binding protein"/>
    <property type="match status" value="1"/>
</dbReference>
<dbReference type="SUPFAM" id="SSF52540">
    <property type="entry name" value="P-loop containing nucleoside triphosphate hydrolases"/>
    <property type="match status" value="1"/>
</dbReference>
<keyword evidence="4" id="KW-1278">Translocase</keyword>
<name>A0A3B0VC90_9ZZZZ</name>
<reference evidence="6" key="1">
    <citation type="submission" date="2018-06" db="EMBL/GenBank/DDBJ databases">
        <authorList>
            <person name="Zhirakovskaya E."/>
        </authorList>
    </citation>
    <scope>NUCLEOTIDE SEQUENCE</scope>
</reference>
<dbReference type="InterPro" id="IPR003439">
    <property type="entry name" value="ABC_transporter-like_ATP-bd"/>
</dbReference>
<accession>A0A3B0VC90</accession>
<dbReference type="AlphaFoldDB" id="A0A3B0VC90"/>